<dbReference type="Pfam" id="PF22732">
    <property type="entry name" value="MSL3_chromo-like"/>
    <property type="match status" value="1"/>
</dbReference>
<evidence type="ECO:0000256" key="1">
    <source>
        <dbReference type="ARBA" id="ARBA00004123"/>
    </source>
</evidence>
<feature type="region of interest" description="Disordered" evidence="8">
    <location>
        <begin position="84"/>
        <end position="136"/>
    </location>
</feature>
<dbReference type="EMBL" id="JBANRG010000015">
    <property type="protein sequence ID" value="KAK7460579.1"/>
    <property type="molecule type" value="Genomic_DNA"/>
</dbReference>
<dbReference type="InterPro" id="IPR008676">
    <property type="entry name" value="MRG"/>
</dbReference>
<feature type="compositionally biased region" description="Low complexity" evidence="8">
    <location>
        <begin position="84"/>
        <end position="98"/>
    </location>
</feature>
<comment type="similarity">
    <text evidence="2">Belongs to the MRG family.</text>
</comment>
<reference evidence="10 11" key="1">
    <citation type="submission" date="2024-01" db="EMBL/GenBank/DDBJ databases">
        <title>A draft genome for the cacao thread blight pathogen Marasmiellus scandens.</title>
        <authorList>
            <person name="Baruah I.K."/>
            <person name="Leung J."/>
            <person name="Bukari Y."/>
            <person name="Amoako-Attah I."/>
            <person name="Meinhardt L.W."/>
            <person name="Bailey B.A."/>
            <person name="Cohen S.P."/>
        </authorList>
    </citation>
    <scope>NUCLEOTIDE SEQUENCE [LARGE SCALE GENOMIC DNA]</scope>
    <source>
        <strain evidence="10 11">GH-19</strain>
    </source>
</reference>
<keyword evidence="4" id="KW-0156">Chromatin regulator</keyword>
<dbReference type="InterPro" id="IPR000953">
    <property type="entry name" value="Chromo/chromo_shadow_dom"/>
</dbReference>
<dbReference type="InterPro" id="IPR053820">
    <property type="entry name" value="MSL3_chromo-like"/>
</dbReference>
<dbReference type="InterPro" id="IPR016197">
    <property type="entry name" value="Chromo-like_dom_sf"/>
</dbReference>
<keyword evidence="11" id="KW-1185">Reference proteome</keyword>
<dbReference type="PANTHER" id="PTHR10880:SF15">
    <property type="entry name" value="MSL COMPLEX SUBUNIT 3"/>
    <property type="match status" value="1"/>
</dbReference>
<dbReference type="SUPFAM" id="SSF54160">
    <property type="entry name" value="Chromo domain-like"/>
    <property type="match status" value="1"/>
</dbReference>
<evidence type="ECO:0000256" key="6">
    <source>
        <dbReference type="ARBA" id="ARBA00023163"/>
    </source>
</evidence>
<gene>
    <name evidence="10" type="primary">EAF3</name>
    <name evidence="10" type="ORF">VKT23_009300</name>
</gene>
<dbReference type="Pfam" id="PF05712">
    <property type="entry name" value="MRG"/>
    <property type="match status" value="1"/>
</dbReference>
<dbReference type="SMART" id="SM00298">
    <property type="entry name" value="CHROMO"/>
    <property type="match status" value="1"/>
</dbReference>
<evidence type="ECO:0000256" key="2">
    <source>
        <dbReference type="ARBA" id="ARBA00009093"/>
    </source>
</evidence>
<protein>
    <recommendedName>
        <fullName evidence="3">Chromatin modification-related protein EAF3</fullName>
    </recommendedName>
</protein>
<keyword evidence="5" id="KW-0805">Transcription regulation</keyword>
<organism evidence="10 11">
    <name type="scientific">Marasmiellus scandens</name>
    <dbReference type="NCBI Taxonomy" id="2682957"/>
    <lineage>
        <taxon>Eukaryota</taxon>
        <taxon>Fungi</taxon>
        <taxon>Dikarya</taxon>
        <taxon>Basidiomycota</taxon>
        <taxon>Agaricomycotina</taxon>
        <taxon>Agaricomycetes</taxon>
        <taxon>Agaricomycetidae</taxon>
        <taxon>Agaricales</taxon>
        <taxon>Marasmiineae</taxon>
        <taxon>Omphalotaceae</taxon>
        <taxon>Marasmiellus</taxon>
    </lineage>
</organism>
<dbReference type="Gene3D" id="1.10.274.30">
    <property type="entry name" value="MRG domain"/>
    <property type="match status" value="1"/>
</dbReference>
<dbReference type="InterPro" id="IPR038217">
    <property type="entry name" value="MRG_C_sf"/>
</dbReference>
<feature type="compositionally biased region" description="Basic and acidic residues" evidence="8">
    <location>
        <begin position="123"/>
        <end position="136"/>
    </location>
</feature>
<proteinExistence type="inferred from homology"/>
<dbReference type="PIRSF" id="PIRSF038133">
    <property type="entry name" value="HAT_Nua4_EAF3/MRG15"/>
    <property type="match status" value="1"/>
</dbReference>
<keyword evidence="6" id="KW-0804">Transcription</keyword>
<comment type="caution">
    <text evidence="10">The sequence shown here is derived from an EMBL/GenBank/DDBJ whole genome shotgun (WGS) entry which is preliminary data.</text>
</comment>
<comment type="subcellular location">
    <subcellularLocation>
        <location evidence="1">Nucleus</location>
    </subcellularLocation>
</comment>
<dbReference type="Gene3D" id="2.30.30.140">
    <property type="match status" value="1"/>
</dbReference>
<evidence type="ECO:0000259" key="9">
    <source>
        <dbReference type="SMART" id="SM00298"/>
    </source>
</evidence>
<dbReference type="PANTHER" id="PTHR10880">
    <property type="entry name" value="MORTALITY FACTOR 4-LIKE PROTEIN"/>
    <property type="match status" value="1"/>
</dbReference>
<evidence type="ECO:0000313" key="10">
    <source>
        <dbReference type="EMBL" id="KAK7460579.1"/>
    </source>
</evidence>
<name>A0ABR1JHK8_9AGAR</name>
<feature type="domain" description="Chromo" evidence="9">
    <location>
        <begin position="25"/>
        <end position="86"/>
    </location>
</feature>
<accession>A0ABR1JHK8</accession>
<evidence type="ECO:0000313" key="11">
    <source>
        <dbReference type="Proteomes" id="UP001498398"/>
    </source>
</evidence>
<evidence type="ECO:0000256" key="3">
    <source>
        <dbReference type="ARBA" id="ARBA00018505"/>
    </source>
</evidence>
<keyword evidence="7" id="KW-0539">Nucleus</keyword>
<dbReference type="PROSITE" id="PS51640">
    <property type="entry name" value="MRG"/>
    <property type="match status" value="1"/>
</dbReference>
<dbReference type="InterPro" id="IPR026541">
    <property type="entry name" value="MRG_dom"/>
</dbReference>
<evidence type="ECO:0000256" key="8">
    <source>
        <dbReference type="SAM" id="MobiDB-lite"/>
    </source>
</evidence>
<sequence>MAESSSTQVIYNQGERCLCYHGPLIYEAKILKVEEFENPQAATGQTGRHYFVHYKGWKQTWDEWVPGERLLKFDETNIAKQKQLQEQAKAANAASSNKAHGKTGATAGRDRESISAVGTRAGARKDGARGMKRAREDDDNIRKNEMKIVVPEVLKVILVDDWEAVTKNNQTVTLPRSPTVEQLLKQFEEHIKTVKPPNLREPEILARTIITGLQIYFDRSLGMNLLYRLERPQYASIRKQYVTGQQVKIEENVEMSSLYGAEHLLRMLVAMPQMIANSSMDPESVGLVRDYVNELLKYMEAEKDRIFQREYETTSPAYQNTARS</sequence>
<evidence type="ECO:0000256" key="5">
    <source>
        <dbReference type="ARBA" id="ARBA00023015"/>
    </source>
</evidence>
<evidence type="ECO:0000256" key="7">
    <source>
        <dbReference type="ARBA" id="ARBA00023242"/>
    </source>
</evidence>
<evidence type="ECO:0000256" key="4">
    <source>
        <dbReference type="ARBA" id="ARBA00022853"/>
    </source>
</evidence>
<dbReference type="Proteomes" id="UP001498398">
    <property type="component" value="Unassembled WGS sequence"/>
</dbReference>